<evidence type="ECO:0000256" key="1">
    <source>
        <dbReference type="ARBA" id="ARBA00004173"/>
    </source>
</evidence>
<dbReference type="GO" id="GO:0050136">
    <property type="term" value="F:NADH dehydrogenase (quinone) (non-electrogenic) activity"/>
    <property type="evidence" value="ECO:0007669"/>
    <property type="project" value="UniProtKB-EC"/>
</dbReference>
<feature type="transmembrane region" description="Helical" evidence="12">
    <location>
        <begin position="60"/>
        <end position="81"/>
    </location>
</feature>
<evidence type="ECO:0000313" key="16">
    <source>
        <dbReference type="Proteomes" id="UP000644660"/>
    </source>
</evidence>
<evidence type="ECO:0000256" key="10">
    <source>
        <dbReference type="ARBA" id="ARBA00047599"/>
    </source>
</evidence>
<dbReference type="Proteomes" id="UP000644660">
    <property type="component" value="Unassembled WGS sequence"/>
</dbReference>
<dbReference type="SUPFAM" id="SSF51905">
    <property type="entry name" value="FAD/NAD(P)-binding domain"/>
    <property type="match status" value="2"/>
</dbReference>
<evidence type="ECO:0000256" key="6">
    <source>
        <dbReference type="ARBA" id="ARBA00022946"/>
    </source>
</evidence>
<dbReference type="AlphaFoldDB" id="A0A8H2ZI07"/>
<keyword evidence="12" id="KW-0812">Transmembrane</keyword>
<dbReference type="InterPro" id="IPR054585">
    <property type="entry name" value="NDH2-like_C"/>
</dbReference>
<keyword evidence="7" id="KW-0560">Oxidoreductase</keyword>
<comment type="catalytic activity">
    <reaction evidence="10">
        <text>a quinone + NADH + H(+) = a quinol + NAD(+)</text>
        <dbReference type="Rhea" id="RHEA:46160"/>
        <dbReference type="ChEBI" id="CHEBI:15378"/>
        <dbReference type="ChEBI" id="CHEBI:24646"/>
        <dbReference type="ChEBI" id="CHEBI:57540"/>
        <dbReference type="ChEBI" id="CHEBI:57945"/>
        <dbReference type="ChEBI" id="CHEBI:132124"/>
        <dbReference type="EC" id="1.6.5.9"/>
    </reaction>
</comment>
<keyword evidence="8" id="KW-0520">NAD</keyword>
<evidence type="ECO:0000313" key="15">
    <source>
        <dbReference type="EMBL" id="CAB4254478.1"/>
    </source>
</evidence>
<dbReference type="InterPro" id="IPR023753">
    <property type="entry name" value="FAD/NAD-binding_dom"/>
</dbReference>
<keyword evidence="16" id="KW-1185">Reference proteome</keyword>
<dbReference type="InterPro" id="IPR045024">
    <property type="entry name" value="NDH-2"/>
</dbReference>
<evidence type="ECO:0000259" key="14">
    <source>
        <dbReference type="Pfam" id="PF22366"/>
    </source>
</evidence>
<dbReference type="EMBL" id="CAEFZW010000004">
    <property type="protein sequence ID" value="CAB4254478.1"/>
    <property type="molecule type" value="Genomic_DNA"/>
</dbReference>
<evidence type="ECO:0000256" key="8">
    <source>
        <dbReference type="ARBA" id="ARBA00023027"/>
    </source>
</evidence>
<evidence type="ECO:0000256" key="7">
    <source>
        <dbReference type="ARBA" id="ARBA00023002"/>
    </source>
</evidence>
<evidence type="ECO:0000259" key="13">
    <source>
        <dbReference type="Pfam" id="PF07992"/>
    </source>
</evidence>
<keyword evidence="9" id="KW-0496">Mitochondrion</keyword>
<accession>A0A8H2ZI07</accession>
<proteinExistence type="inferred from homology"/>
<gene>
    <name evidence="15" type="ORF">KABA2_04S07194</name>
</gene>
<dbReference type="PANTHER" id="PTHR43706:SF47">
    <property type="entry name" value="EXTERNAL NADH-UBIQUINONE OXIDOREDUCTASE 1, MITOCHONDRIAL-RELATED"/>
    <property type="match status" value="1"/>
</dbReference>
<evidence type="ECO:0000256" key="9">
    <source>
        <dbReference type="ARBA" id="ARBA00023128"/>
    </source>
</evidence>
<dbReference type="GeneID" id="64857474"/>
<keyword evidence="12" id="KW-0472">Membrane</keyword>
<dbReference type="InterPro" id="IPR036188">
    <property type="entry name" value="FAD/NAD-bd_sf"/>
</dbReference>
<feature type="domain" description="FAD/NAD(P)-binding" evidence="13">
    <location>
        <begin position="104"/>
        <end position="435"/>
    </location>
</feature>
<dbReference type="EC" id="1.6.5.9" evidence="3"/>
<evidence type="ECO:0000256" key="5">
    <source>
        <dbReference type="ARBA" id="ARBA00022827"/>
    </source>
</evidence>
<sequence>MLNSIVKKSLLNNGKFISTRQNLLLKNQKKLFSTSFKRLETSNPNKVLIKKPFYKRAGSAILKYGLIGSFLGISYVSYALYKENNPSKQIPQSDTFENGSKRKTVVILGSGWGSISLLKSLDTSLYNVIVVSPRNYFLFTPLLPSTPVGTVELKSIIEPVRSIARRSNSEVTYYEADALTVDHVAKTVHVKSVNENDYETDLSYDYLVVGVGAQPTTFNIPGVDKFSSFLKEISDAQDIRLKIMNSIEQAALLEQNDPERARLLSFVVVGGGPTGAEFAAELRDYVDQDLSKWMPALSKEIKIAIVEATPHILSMFPQNLIEYSQALFTKGGIDLKLKTAVKKVDATTIYAENRDTQQIEEIPYGVLVWATGNAPRDVSKNLMQQLGPEKQNSRRGLVINDRMELVGAEGSIYAIGDCAFYPGLFPTAQVAHQEGDYLATVFEKLHKIDQLKFANESLKDANKIKNNNTKIDKLYKKIDKFHYHHYGTLAYIGNEQAIADVTVNGYQFKGAGAVTFLFWKSAYLGMCVSLRNRLLVAMDWFKVYFIGRDSSI</sequence>
<evidence type="ECO:0000256" key="12">
    <source>
        <dbReference type="SAM" id="Phobius"/>
    </source>
</evidence>
<evidence type="ECO:0000256" key="4">
    <source>
        <dbReference type="ARBA" id="ARBA00022630"/>
    </source>
</evidence>
<dbReference type="PANTHER" id="PTHR43706">
    <property type="entry name" value="NADH DEHYDROGENASE"/>
    <property type="match status" value="1"/>
</dbReference>
<dbReference type="Gene3D" id="3.50.50.100">
    <property type="match status" value="1"/>
</dbReference>
<comment type="catalytic activity">
    <reaction evidence="11">
        <text>a ubiquinone + NADH + H(+) = a ubiquinol + NAD(+)</text>
        <dbReference type="Rhea" id="RHEA:23152"/>
        <dbReference type="Rhea" id="RHEA-COMP:9565"/>
        <dbReference type="Rhea" id="RHEA-COMP:9566"/>
        <dbReference type="ChEBI" id="CHEBI:15378"/>
        <dbReference type="ChEBI" id="CHEBI:16389"/>
        <dbReference type="ChEBI" id="CHEBI:17976"/>
        <dbReference type="ChEBI" id="CHEBI:57540"/>
        <dbReference type="ChEBI" id="CHEBI:57945"/>
    </reaction>
</comment>
<evidence type="ECO:0000256" key="3">
    <source>
        <dbReference type="ARBA" id="ARBA00012637"/>
    </source>
</evidence>
<dbReference type="GO" id="GO:0015980">
    <property type="term" value="P:energy derivation by oxidation of organic compounds"/>
    <property type="evidence" value="ECO:0007669"/>
    <property type="project" value="UniProtKB-ARBA"/>
</dbReference>
<keyword evidence="4" id="KW-0285">Flavoprotein</keyword>
<organism evidence="15 16">
    <name type="scientific">Maudiozyma barnettii</name>
    <dbReference type="NCBI Taxonomy" id="61262"/>
    <lineage>
        <taxon>Eukaryota</taxon>
        <taxon>Fungi</taxon>
        <taxon>Dikarya</taxon>
        <taxon>Ascomycota</taxon>
        <taxon>Saccharomycotina</taxon>
        <taxon>Saccharomycetes</taxon>
        <taxon>Saccharomycetales</taxon>
        <taxon>Saccharomycetaceae</taxon>
        <taxon>Maudiozyma</taxon>
    </lineage>
</organism>
<keyword evidence="12" id="KW-1133">Transmembrane helix</keyword>
<dbReference type="PRINTS" id="PR00368">
    <property type="entry name" value="FADPNR"/>
</dbReference>
<feature type="domain" description="External alternative NADH-ubiquinone oxidoreductase-like C-terminal" evidence="14">
    <location>
        <begin position="485"/>
        <end position="549"/>
    </location>
</feature>
<name>A0A8H2ZI07_9SACH</name>
<keyword evidence="6" id="KW-0809">Transit peptide</keyword>
<dbReference type="RefSeq" id="XP_041406322.1">
    <property type="nucleotide sequence ID" value="XM_041550388.1"/>
</dbReference>
<dbReference type="OrthoDB" id="3244603at2759"/>
<protein>
    <recommendedName>
        <fullName evidence="3">NADH:ubiquinone reductase (non-electrogenic)</fullName>
        <ecNumber evidence="3">1.6.5.9</ecNumber>
    </recommendedName>
</protein>
<dbReference type="Pfam" id="PF22366">
    <property type="entry name" value="NDH2_C"/>
    <property type="match status" value="1"/>
</dbReference>
<dbReference type="GO" id="GO:0005739">
    <property type="term" value="C:mitochondrion"/>
    <property type="evidence" value="ECO:0007669"/>
    <property type="project" value="UniProtKB-SubCell"/>
</dbReference>
<reference evidence="15 16" key="1">
    <citation type="submission" date="2020-05" db="EMBL/GenBank/DDBJ databases">
        <authorList>
            <person name="Casaregola S."/>
            <person name="Devillers H."/>
            <person name="Grondin C."/>
        </authorList>
    </citation>
    <scope>NUCLEOTIDE SEQUENCE [LARGE SCALE GENOMIC DNA]</scope>
    <source>
        <strain evidence="15 16">CLIB 1767</strain>
    </source>
</reference>
<evidence type="ECO:0000256" key="11">
    <source>
        <dbReference type="ARBA" id="ARBA00049010"/>
    </source>
</evidence>
<evidence type="ECO:0000256" key="2">
    <source>
        <dbReference type="ARBA" id="ARBA00005272"/>
    </source>
</evidence>
<comment type="caution">
    <text evidence="15">The sequence shown here is derived from an EMBL/GenBank/DDBJ whole genome shotgun (WGS) entry which is preliminary data.</text>
</comment>
<comment type="similarity">
    <text evidence="2">Belongs to the NADH dehydrogenase family.</text>
</comment>
<dbReference type="FunFam" id="3.50.50.100:FF:000007">
    <property type="entry name" value="Rotenone-insensitive NADH-ubiquinone oxidoreductase, mitochondrial"/>
    <property type="match status" value="1"/>
</dbReference>
<comment type="subcellular location">
    <subcellularLocation>
        <location evidence="1">Mitochondrion</location>
    </subcellularLocation>
</comment>
<dbReference type="Pfam" id="PF07992">
    <property type="entry name" value="Pyr_redox_2"/>
    <property type="match status" value="1"/>
</dbReference>
<keyword evidence="5" id="KW-0274">FAD</keyword>